<reference evidence="2" key="1">
    <citation type="journal article" date="2018" name="BMC Genomics">
        <title>Genomic insights into host adaptation between the wheat stripe rust pathogen (Puccinia striiformis f. sp. tritici) and the barley stripe rust pathogen (Puccinia striiformis f. sp. hordei).</title>
        <authorList>
            <person name="Xia C."/>
            <person name="Wang M."/>
            <person name="Yin C."/>
            <person name="Cornejo O.E."/>
            <person name="Hulbert S.H."/>
            <person name="Chen X."/>
        </authorList>
    </citation>
    <scope>NUCLEOTIDE SEQUENCE [LARGE SCALE GENOMIC DNA]</scope>
    <source>
        <strain evidence="2">93-210</strain>
    </source>
</reference>
<sequence>MQLNPANLICQSAPANRNTAPNITYHHRSVLTAVFPGSGALPPTPTTLVTSFAWPTGIN</sequence>
<protein>
    <submittedName>
        <fullName evidence="1">Uncharacterized protein</fullName>
    </submittedName>
</protein>
<reference evidence="1 2" key="3">
    <citation type="journal article" date="2022" name="Microbiol. Spectr.">
        <title>Folding features and dynamics of 3D genome architecture in plant fungal pathogens.</title>
        <authorList>
            <person name="Xia C."/>
        </authorList>
    </citation>
    <scope>NUCLEOTIDE SEQUENCE [LARGE SCALE GENOMIC DNA]</scope>
    <source>
        <strain evidence="1 2">93-210</strain>
    </source>
</reference>
<evidence type="ECO:0000313" key="1">
    <source>
        <dbReference type="EMBL" id="KAI7962651.1"/>
    </source>
</evidence>
<comment type="caution">
    <text evidence="1">The sequence shown here is derived from an EMBL/GenBank/DDBJ whole genome shotgun (WGS) entry which is preliminary data.</text>
</comment>
<organism evidence="1 2">
    <name type="scientific">Puccinia striiformis f. sp. tritici</name>
    <dbReference type="NCBI Taxonomy" id="168172"/>
    <lineage>
        <taxon>Eukaryota</taxon>
        <taxon>Fungi</taxon>
        <taxon>Dikarya</taxon>
        <taxon>Basidiomycota</taxon>
        <taxon>Pucciniomycotina</taxon>
        <taxon>Pucciniomycetes</taxon>
        <taxon>Pucciniales</taxon>
        <taxon>Pucciniaceae</taxon>
        <taxon>Puccinia</taxon>
    </lineage>
</organism>
<dbReference type="EMBL" id="CM045865">
    <property type="protein sequence ID" value="KAI7962651.1"/>
    <property type="molecule type" value="Genomic_DNA"/>
</dbReference>
<proteinExistence type="predicted"/>
<keyword evidence="2" id="KW-1185">Reference proteome</keyword>
<reference evidence="2" key="2">
    <citation type="journal article" date="2018" name="Mol. Plant Microbe Interact.">
        <title>Genome sequence resources for the wheat stripe rust pathogen (Puccinia striiformis f. sp. tritici) and the barley stripe rust pathogen (Puccinia striiformis f. sp. hordei).</title>
        <authorList>
            <person name="Xia C."/>
            <person name="Wang M."/>
            <person name="Yin C."/>
            <person name="Cornejo O.E."/>
            <person name="Hulbert S.H."/>
            <person name="Chen X."/>
        </authorList>
    </citation>
    <scope>NUCLEOTIDE SEQUENCE [LARGE SCALE GENOMIC DNA]</scope>
    <source>
        <strain evidence="2">93-210</strain>
    </source>
</reference>
<evidence type="ECO:0000313" key="2">
    <source>
        <dbReference type="Proteomes" id="UP001060170"/>
    </source>
</evidence>
<name>A0ACC0EYS0_9BASI</name>
<accession>A0ACC0EYS0</accession>
<gene>
    <name evidence="1" type="ORF">MJO28_000745</name>
</gene>
<dbReference type="Proteomes" id="UP001060170">
    <property type="component" value="Chromosome 1"/>
</dbReference>